<dbReference type="RefSeq" id="WP_154880086.1">
    <property type="nucleotide sequence ID" value="NZ_JAADJX010000001.1"/>
</dbReference>
<accession>A0ABY3DZP4</accession>
<feature type="domain" description="Cas10/Cmr2 second palm" evidence="3">
    <location>
        <begin position="251"/>
        <end position="424"/>
    </location>
</feature>
<keyword evidence="2" id="KW-0051">Antiviral defense</keyword>
<dbReference type="EMBL" id="VMHH01000008">
    <property type="protein sequence ID" value="TSJ72811.1"/>
    <property type="molecule type" value="Genomic_DNA"/>
</dbReference>
<name>A0ABY3DZP4_9CORY</name>
<dbReference type="Proteomes" id="UP000320747">
    <property type="component" value="Unassembled WGS sequence"/>
</dbReference>
<comment type="caution">
    <text evidence="4">The sequence shown here is derived from an EMBL/GenBank/DDBJ whole genome shotgun (WGS) entry which is preliminary data.</text>
</comment>
<evidence type="ECO:0000313" key="5">
    <source>
        <dbReference type="Proteomes" id="UP000320747"/>
    </source>
</evidence>
<dbReference type="InterPro" id="IPR054767">
    <property type="entry name" value="Cas10-Cmr2_palm2"/>
</dbReference>
<gene>
    <name evidence="4" type="ORF">FPH17_09185</name>
</gene>
<sequence>MEKHNGEASNLFWVLLETGSNQKYIFSTTKQRLQVAASAAIWSLGYEWVEEAAQGAARRHGCEYLSDPTEIEQRFGAEVGEQAQYGRTVAHIVKASGKAYLLVPTRQIGEEIIHAITRKAMMDGTGIDVWGVVSKPIAANLEDAAQCLREATLQLEAQRYKRTGPSAANPATPFHARCDYSNEVATMAAKETRHDARLYLRSAKTNYLFGQAGEARRRLEDALLAGGGEGLERALLRMTELDRGINASSWVGVIHADGNGVGKIFRNLADVKAKNADNPSGAGREFIIAQAKLSRGLEAITWDAFRQAVQQVAADHENSVLPILIGGDDVVVMVSGAIAYDFAVALTRQFQAVATDPNNAHAAEFQHMFREIREVLGADTSTPASQNAEQLSMAAGVLLTKIKHPFHHSVTVAEELTSFAKARTRAESSVAVHVLYEPSLRPLDTLRDDAAIEGQCFNMQPIVVDSEASGMGTTEEFEAMLRTVRGANHAAADAPSRGVLQMFREALTEAPTVNDACEALKSAKHRASELGQQDKLGLLRAIKVDTSKSEANLYTAESPTTFITALEVAAVLEAEEEVER</sequence>
<keyword evidence="5" id="KW-1185">Reference proteome</keyword>
<dbReference type="Pfam" id="PF22335">
    <property type="entry name" value="Cas10-Cmr2_palm2"/>
    <property type="match status" value="1"/>
</dbReference>
<dbReference type="InterPro" id="IPR043128">
    <property type="entry name" value="Rev_trsase/Diguanyl_cyclase"/>
</dbReference>
<dbReference type="Gene3D" id="3.30.70.270">
    <property type="match status" value="1"/>
</dbReference>
<reference evidence="4 5" key="1">
    <citation type="submission" date="2019-07" db="EMBL/GenBank/DDBJ databases">
        <title>Draft genome of Corynebacterium godavarianum and other related strains.</title>
        <authorList>
            <person name="Bernier A.-M."/>
            <person name="Bernard K."/>
        </authorList>
    </citation>
    <scope>NUCLEOTIDE SEQUENCE [LARGE SCALE GENOMIC DNA]</scope>
    <source>
        <strain evidence="4 5">LMG 29598</strain>
    </source>
</reference>
<evidence type="ECO:0000256" key="2">
    <source>
        <dbReference type="ARBA" id="ARBA00023118"/>
    </source>
</evidence>
<evidence type="ECO:0000313" key="4">
    <source>
        <dbReference type="EMBL" id="TSJ72811.1"/>
    </source>
</evidence>
<proteinExistence type="predicted"/>
<protein>
    <recommendedName>
        <fullName evidence="3">Cas10/Cmr2 second palm domain-containing protein</fullName>
    </recommendedName>
</protein>
<evidence type="ECO:0000256" key="1">
    <source>
        <dbReference type="ARBA" id="ARBA00022741"/>
    </source>
</evidence>
<organism evidence="4 5">
    <name type="scientific">Corynebacterium godavarianum</name>
    <dbReference type="NCBI Taxonomy" id="2054421"/>
    <lineage>
        <taxon>Bacteria</taxon>
        <taxon>Bacillati</taxon>
        <taxon>Actinomycetota</taxon>
        <taxon>Actinomycetes</taxon>
        <taxon>Mycobacteriales</taxon>
        <taxon>Corynebacteriaceae</taxon>
        <taxon>Corynebacterium</taxon>
    </lineage>
</organism>
<evidence type="ECO:0000259" key="3">
    <source>
        <dbReference type="Pfam" id="PF22335"/>
    </source>
</evidence>
<keyword evidence="1" id="KW-0547">Nucleotide-binding</keyword>